<sequence>MDDANAAEEQRSMMSFKSVQPEPDTMTKIVKRIRVMTYKLLPVEVDVDDITDPTSSIVTPDVIKAYSKCGGDFAEAIPFCLLRAKATFLRDANRNPIACETLARRIVHDLPVDRLESVMSTRYRYREADGDDSSPVSALETAVDQEAIIFLSSSEAQHVINSLWRGEWIQDYHANDQIDYQPYDKQNSKSFWDHLNPHRLAVPRYQNMFSIMVWCAFLFIYSQAVQTPLENQPAQRLDWLEILLYVLASSFFVDGLNRSFKVFRLSTKPFSAFNFWTFVNFAIHSLLLTALGFRIASLYYKDDKYADQLHLRSYQILSTVAPLIWMKLITVFDGFKIIGVMQIVVFRLAIMGAGFAQALFALDAADGQVNAGSLVWNGLLQALLGSPDFDTPSERLSLVFRQIVGYPFGLIIYYGWSILTIIILLNVLIALFGSSYSNVEENATDQYMAYYAYKTISMIRGPDTYVYPAPLNLVEIVIAPLETNPLNDDIRYVLPHTAWDRLNKAVMSTLLFVPLVLIALFESTLNATAHQRLKLYFSDDVLEDEDDPDLQDPETDHGEHGVIAKEKFADLIKVFPNTAVSASSALSQELTKIQKQVAELQEMLKHQNGKA</sequence>
<evidence type="ECO:0000313" key="2">
    <source>
        <dbReference type="Proteomes" id="UP001227268"/>
    </source>
</evidence>
<keyword evidence="2" id="KW-1185">Reference proteome</keyword>
<name>A0ACC2V6J5_9TREE</name>
<comment type="caution">
    <text evidence="1">The sequence shown here is derived from an EMBL/GenBank/DDBJ whole genome shotgun (WGS) entry which is preliminary data.</text>
</comment>
<organism evidence="1 2">
    <name type="scientific">Naganishia friedmannii</name>
    <dbReference type="NCBI Taxonomy" id="89922"/>
    <lineage>
        <taxon>Eukaryota</taxon>
        <taxon>Fungi</taxon>
        <taxon>Dikarya</taxon>
        <taxon>Basidiomycota</taxon>
        <taxon>Agaricomycotina</taxon>
        <taxon>Tremellomycetes</taxon>
        <taxon>Filobasidiales</taxon>
        <taxon>Filobasidiaceae</taxon>
        <taxon>Naganishia</taxon>
    </lineage>
</organism>
<dbReference type="EMBL" id="JASBWT010000023">
    <property type="protein sequence ID" value="KAJ9094974.1"/>
    <property type="molecule type" value="Genomic_DNA"/>
</dbReference>
<protein>
    <submittedName>
        <fullName evidence="1">Uncharacterized protein</fullName>
    </submittedName>
</protein>
<evidence type="ECO:0000313" key="1">
    <source>
        <dbReference type="EMBL" id="KAJ9094974.1"/>
    </source>
</evidence>
<gene>
    <name evidence="1" type="ORF">QFC21_005767</name>
</gene>
<accession>A0ACC2V6J5</accession>
<reference evidence="1" key="1">
    <citation type="submission" date="2023-04" db="EMBL/GenBank/DDBJ databases">
        <title>Draft Genome sequencing of Naganishia species isolated from polar environments using Oxford Nanopore Technology.</title>
        <authorList>
            <person name="Leo P."/>
            <person name="Venkateswaran K."/>
        </authorList>
    </citation>
    <scope>NUCLEOTIDE SEQUENCE</scope>
    <source>
        <strain evidence="1">MNA-CCFEE 5423</strain>
    </source>
</reference>
<proteinExistence type="predicted"/>
<dbReference type="Proteomes" id="UP001227268">
    <property type="component" value="Unassembled WGS sequence"/>
</dbReference>